<evidence type="ECO:0000313" key="1">
    <source>
        <dbReference type="EMBL" id="KAK1488169.1"/>
    </source>
</evidence>
<keyword evidence="2" id="KW-1185">Reference proteome</keyword>
<accession>A0ABQ9QXG9</accession>
<name>A0ABQ9QXG9_9PEZI</name>
<proteinExistence type="predicted"/>
<dbReference type="RefSeq" id="XP_060377851.1">
    <property type="nucleotide sequence ID" value="XM_060527552.1"/>
</dbReference>
<evidence type="ECO:0000313" key="2">
    <source>
        <dbReference type="Proteomes" id="UP001227543"/>
    </source>
</evidence>
<dbReference type="Proteomes" id="UP001227543">
    <property type="component" value="Unassembled WGS sequence"/>
</dbReference>
<organism evidence="1 2">
    <name type="scientific">Colletotrichum tamarilloi</name>
    <dbReference type="NCBI Taxonomy" id="1209934"/>
    <lineage>
        <taxon>Eukaryota</taxon>
        <taxon>Fungi</taxon>
        <taxon>Dikarya</taxon>
        <taxon>Ascomycota</taxon>
        <taxon>Pezizomycotina</taxon>
        <taxon>Sordariomycetes</taxon>
        <taxon>Hypocreomycetidae</taxon>
        <taxon>Glomerellales</taxon>
        <taxon>Glomerellaceae</taxon>
        <taxon>Colletotrichum</taxon>
        <taxon>Colletotrichum acutatum species complex</taxon>
    </lineage>
</organism>
<protein>
    <submittedName>
        <fullName evidence="1">Uncharacterized protein</fullName>
    </submittedName>
</protein>
<comment type="caution">
    <text evidence="1">The sequence shown here is derived from an EMBL/GenBank/DDBJ whole genome shotgun (WGS) entry which is preliminary data.</text>
</comment>
<dbReference type="EMBL" id="MLFU01000062">
    <property type="protein sequence ID" value="KAK1488169.1"/>
    <property type="molecule type" value="Genomic_DNA"/>
</dbReference>
<dbReference type="GeneID" id="85411790"/>
<reference evidence="1 2" key="1">
    <citation type="submission" date="2016-10" db="EMBL/GenBank/DDBJ databases">
        <title>The genome sequence of Colletotrichum fioriniae PJ7.</title>
        <authorList>
            <person name="Baroncelli R."/>
        </authorList>
    </citation>
    <scope>NUCLEOTIDE SEQUENCE [LARGE SCALE GENOMIC DNA]</scope>
    <source>
        <strain evidence="1 2">Tom-12</strain>
    </source>
</reference>
<gene>
    <name evidence="1" type="ORF">CTAM01_11541</name>
</gene>
<sequence>MAVHDFSKEQRDVFDDQHRELKVGHMVIKDILRRKAGAEAGVTVKRFDVAISEFAWEQVPLADTQRALGEAIHLANDRKFSNIYEEFLNAPLGSEKEEARARDLLCQAHGISTTSYRPRKDWELVRAAPFIALQADSYWKDSPEKVLQLATSLQDKGDNYAESGRARTMDLAVSETTGKLTELLSQYYELYDQSEAEVQARRARGTTYPWN</sequence>